<evidence type="ECO:0000313" key="1">
    <source>
        <dbReference type="EMBL" id="GBM05921.1"/>
    </source>
</evidence>
<organism evidence="1 2">
    <name type="scientific">Araneus ventricosus</name>
    <name type="common">Orbweaver spider</name>
    <name type="synonym">Epeira ventricosa</name>
    <dbReference type="NCBI Taxonomy" id="182803"/>
    <lineage>
        <taxon>Eukaryota</taxon>
        <taxon>Metazoa</taxon>
        <taxon>Ecdysozoa</taxon>
        <taxon>Arthropoda</taxon>
        <taxon>Chelicerata</taxon>
        <taxon>Arachnida</taxon>
        <taxon>Araneae</taxon>
        <taxon>Araneomorphae</taxon>
        <taxon>Entelegynae</taxon>
        <taxon>Araneoidea</taxon>
        <taxon>Araneidae</taxon>
        <taxon>Araneus</taxon>
    </lineage>
</organism>
<gene>
    <name evidence="1" type="ORF">AVEN_2959_1</name>
</gene>
<protein>
    <submittedName>
        <fullName evidence="1">Uncharacterized protein</fullName>
    </submittedName>
</protein>
<proteinExistence type="predicted"/>
<dbReference type="AlphaFoldDB" id="A0A4Y2CND1"/>
<comment type="caution">
    <text evidence="1">The sequence shown here is derived from an EMBL/GenBank/DDBJ whole genome shotgun (WGS) entry which is preliminary data.</text>
</comment>
<dbReference type="EMBL" id="BGPR01239892">
    <property type="protein sequence ID" value="GBM05921.1"/>
    <property type="molecule type" value="Genomic_DNA"/>
</dbReference>
<keyword evidence="2" id="KW-1185">Reference proteome</keyword>
<feature type="non-terminal residue" evidence="1">
    <location>
        <position position="1"/>
    </location>
</feature>
<reference evidence="1 2" key="1">
    <citation type="journal article" date="2019" name="Sci. Rep.">
        <title>Orb-weaving spider Araneus ventricosus genome elucidates the spidroin gene catalogue.</title>
        <authorList>
            <person name="Kono N."/>
            <person name="Nakamura H."/>
            <person name="Ohtoshi R."/>
            <person name="Moran D.A.P."/>
            <person name="Shinohara A."/>
            <person name="Yoshida Y."/>
            <person name="Fujiwara M."/>
            <person name="Mori M."/>
            <person name="Tomita M."/>
            <person name="Arakawa K."/>
        </authorList>
    </citation>
    <scope>NUCLEOTIDE SEQUENCE [LARGE SCALE GENOMIC DNA]</scope>
</reference>
<accession>A0A4Y2CND1</accession>
<sequence length="73" mass="7602">LIQAVLSLIYFVLSASTHYEAPCNGSGRGGLVVTSRFRGFSSKPDFTEDPPCILACGAEVWRGGASGGVVLVL</sequence>
<name>A0A4Y2CND1_ARAVE</name>
<evidence type="ECO:0000313" key="2">
    <source>
        <dbReference type="Proteomes" id="UP000499080"/>
    </source>
</evidence>
<dbReference type="Proteomes" id="UP000499080">
    <property type="component" value="Unassembled WGS sequence"/>
</dbReference>